<evidence type="ECO:0000256" key="8">
    <source>
        <dbReference type="ARBA" id="ARBA00023136"/>
    </source>
</evidence>
<feature type="compositionally biased region" description="Gly residues" evidence="9">
    <location>
        <begin position="231"/>
        <end position="241"/>
    </location>
</feature>
<proteinExistence type="inferred from homology"/>
<reference evidence="11 12" key="1">
    <citation type="journal article" date="2018" name="Mol. Biol. Evol.">
        <title>Broad Genomic Sampling Reveals a Smut Pathogenic Ancestry of the Fungal Clade Ustilaginomycotina.</title>
        <authorList>
            <person name="Kijpornyongpan T."/>
            <person name="Mondo S.J."/>
            <person name="Barry K."/>
            <person name="Sandor L."/>
            <person name="Lee J."/>
            <person name="Lipzen A."/>
            <person name="Pangilinan J."/>
            <person name="LaButti K."/>
            <person name="Hainaut M."/>
            <person name="Henrissat B."/>
            <person name="Grigoriev I.V."/>
            <person name="Spatafora J.W."/>
            <person name="Aime M.C."/>
        </authorList>
    </citation>
    <scope>NUCLEOTIDE SEQUENCE [LARGE SCALE GENOMIC DNA]</scope>
    <source>
        <strain evidence="11 12">MCA 5214</strain>
    </source>
</reference>
<dbReference type="Pfam" id="PF21203">
    <property type="entry name" value="ECM10"/>
    <property type="match status" value="1"/>
</dbReference>
<gene>
    <name evidence="11" type="ORF">BDZ90DRAFT_230644</name>
</gene>
<dbReference type="AlphaFoldDB" id="A0A316UWY0"/>
<evidence type="ECO:0000256" key="2">
    <source>
        <dbReference type="ARBA" id="ARBA00007695"/>
    </source>
</evidence>
<feature type="signal peptide" evidence="10">
    <location>
        <begin position="1"/>
        <end position="25"/>
    </location>
</feature>
<name>A0A316UWY0_9BASI</name>
<comment type="subcellular location">
    <subcellularLocation>
        <location evidence="1">Endoplasmic reticulum membrane</location>
        <topology evidence="1">Single-pass type I membrane protein</topology>
    </subcellularLocation>
</comment>
<evidence type="ECO:0000256" key="10">
    <source>
        <dbReference type="SAM" id="SignalP"/>
    </source>
</evidence>
<dbReference type="Proteomes" id="UP000245884">
    <property type="component" value="Unassembled WGS sequence"/>
</dbReference>
<keyword evidence="12" id="KW-1185">Reference proteome</keyword>
<dbReference type="RefSeq" id="XP_025364411.1">
    <property type="nucleotide sequence ID" value="XM_025505554.1"/>
</dbReference>
<feature type="chain" id="PRO_5016298041" description="ER membrane protein complex subunit 10" evidence="10">
    <location>
        <begin position="26"/>
        <end position="248"/>
    </location>
</feature>
<accession>A0A316UWY0</accession>
<feature type="region of interest" description="Disordered" evidence="9">
    <location>
        <begin position="173"/>
        <end position="200"/>
    </location>
</feature>
<comment type="similarity">
    <text evidence="2">Belongs to the EMC10 family.</text>
</comment>
<evidence type="ECO:0000256" key="7">
    <source>
        <dbReference type="ARBA" id="ARBA00022989"/>
    </source>
</evidence>
<feature type="region of interest" description="Disordered" evidence="9">
    <location>
        <begin position="224"/>
        <end position="248"/>
    </location>
</feature>
<keyword evidence="4" id="KW-0812">Transmembrane</keyword>
<dbReference type="STRING" id="1569628.A0A316UWY0"/>
<dbReference type="OrthoDB" id="1894652at2759"/>
<keyword evidence="7" id="KW-1133">Transmembrane helix</keyword>
<keyword evidence="5 10" id="KW-0732">Signal</keyword>
<organism evidence="11 12">
    <name type="scientific">Jaminaea rosea</name>
    <dbReference type="NCBI Taxonomy" id="1569628"/>
    <lineage>
        <taxon>Eukaryota</taxon>
        <taxon>Fungi</taxon>
        <taxon>Dikarya</taxon>
        <taxon>Basidiomycota</taxon>
        <taxon>Ustilaginomycotina</taxon>
        <taxon>Exobasidiomycetes</taxon>
        <taxon>Microstromatales</taxon>
        <taxon>Microstromatales incertae sedis</taxon>
        <taxon>Jaminaea</taxon>
    </lineage>
</organism>
<dbReference type="PANTHER" id="PTHR21397:SF4">
    <property type="entry name" value="ER MEMBRANE PROTEIN COMPLEX SUBUNIT 10"/>
    <property type="match status" value="1"/>
</dbReference>
<evidence type="ECO:0000256" key="6">
    <source>
        <dbReference type="ARBA" id="ARBA00022824"/>
    </source>
</evidence>
<keyword evidence="8" id="KW-0472">Membrane</keyword>
<dbReference type="GO" id="GO:0005789">
    <property type="term" value="C:endoplasmic reticulum membrane"/>
    <property type="evidence" value="ECO:0007669"/>
    <property type="project" value="UniProtKB-SubCell"/>
</dbReference>
<keyword evidence="6" id="KW-0256">Endoplasmic reticulum</keyword>
<sequence length="248" mass="26417">MLLRSLPLALCTLVFALLHSSSASAASFPARYTLEHRLDSTSEWTTRGQVTLLNSTAGSFEQVQRASDLLGDVKQSDAEGRYLMRLVGGDGKGSQVVATKKCLITALIPGSWSHDVLTLVLPSHPSSTPLMSYSVVGLPPLNPSNGCPRQPIPRKGGSLINRDTQLKIQVEEQETAAEPVLRTPPRPRADGQVGGETPPPQKSFIQKYWFYIVPILVLLAMPSEPPASASGEGGGDAGSAGPGARRIR</sequence>
<evidence type="ECO:0000313" key="11">
    <source>
        <dbReference type="EMBL" id="PWN29799.1"/>
    </source>
</evidence>
<dbReference type="PANTHER" id="PTHR21397">
    <property type="entry name" value="CHROMATIN COMPLEXES SUBUNIT BAP18-RELATED"/>
    <property type="match status" value="1"/>
</dbReference>
<evidence type="ECO:0000256" key="5">
    <source>
        <dbReference type="ARBA" id="ARBA00022729"/>
    </source>
</evidence>
<evidence type="ECO:0000313" key="12">
    <source>
        <dbReference type="Proteomes" id="UP000245884"/>
    </source>
</evidence>
<evidence type="ECO:0000256" key="1">
    <source>
        <dbReference type="ARBA" id="ARBA00004115"/>
    </source>
</evidence>
<dbReference type="EMBL" id="KZ819663">
    <property type="protein sequence ID" value="PWN29799.1"/>
    <property type="molecule type" value="Genomic_DNA"/>
</dbReference>
<dbReference type="GeneID" id="37027377"/>
<evidence type="ECO:0000256" key="3">
    <source>
        <dbReference type="ARBA" id="ARBA00020105"/>
    </source>
</evidence>
<protein>
    <recommendedName>
        <fullName evidence="3">ER membrane protein complex subunit 10</fullName>
    </recommendedName>
</protein>
<dbReference type="CDD" id="cd22209">
    <property type="entry name" value="EMC10"/>
    <property type="match status" value="1"/>
</dbReference>
<evidence type="ECO:0000256" key="9">
    <source>
        <dbReference type="SAM" id="MobiDB-lite"/>
    </source>
</evidence>
<evidence type="ECO:0000256" key="4">
    <source>
        <dbReference type="ARBA" id="ARBA00022692"/>
    </source>
</evidence>